<evidence type="ECO:0000259" key="11">
    <source>
        <dbReference type="PROSITE" id="PS50071"/>
    </source>
</evidence>
<comment type="subcellular location">
    <subcellularLocation>
        <location evidence="1 9 10">Nucleus</location>
    </subcellularLocation>
</comment>
<dbReference type="Pfam" id="PF00046">
    <property type="entry name" value="Homeodomain"/>
    <property type="match status" value="1"/>
</dbReference>
<dbReference type="PROSITE" id="PS50071">
    <property type="entry name" value="HOMEOBOX_2"/>
    <property type="match status" value="1"/>
</dbReference>
<evidence type="ECO:0000256" key="7">
    <source>
        <dbReference type="ARBA" id="ARBA00023163"/>
    </source>
</evidence>
<dbReference type="SUPFAM" id="SSF55961">
    <property type="entry name" value="Bet v1-like"/>
    <property type="match status" value="2"/>
</dbReference>
<dbReference type="InterPro" id="IPR001356">
    <property type="entry name" value="HD"/>
</dbReference>
<protein>
    <submittedName>
        <fullName evidence="13">Uncharacterized protein</fullName>
    </submittedName>
</protein>
<dbReference type="SUPFAM" id="SSF46689">
    <property type="entry name" value="Homeodomain-like"/>
    <property type="match status" value="1"/>
</dbReference>
<dbReference type="CDD" id="cd08875">
    <property type="entry name" value="START_ArGLABRA2_like"/>
    <property type="match status" value="1"/>
</dbReference>
<dbReference type="Proteomes" id="UP001443914">
    <property type="component" value="Unassembled WGS sequence"/>
</dbReference>
<feature type="DNA-binding region" description="Homeobox" evidence="9">
    <location>
        <begin position="77"/>
        <end position="136"/>
    </location>
</feature>
<evidence type="ECO:0000256" key="10">
    <source>
        <dbReference type="RuleBase" id="RU000682"/>
    </source>
</evidence>
<dbReference type="GO" id="GO:0003677">
    <property type="term" value="F:DNA binding"/>
    <property type="evidence" value="ECO:0007669"/>
    <property type="project" value="UniProtKB-UniRule"/>
</dbReference>
<gene>
    <name evidence="13" type="ORF">RND81_14G118800</name>
</gene>
<dbReference type="Pfam" id="PF25797">
    <property type="entry name" value="PDF2_C"/>
    <property type="match status" value="1"/>
</dbReference>
<evidence type="ECO:0000256" key="2">
    <source>
        <dbReference type="ARBA" id="ARBA00006789"/>
    </source>
</evidence>
<dbReference type="AlphaFoldDB" id="A0AAW1GPB2"/>
<evidence type="ECO:0000313" key="13">
    <source>
        <dbReference type="EMBL" id="KAK9665541.1"/>
    </source>
</evidence>
<keyword evidence="7" id="KW-0804">Transcription</keyword>
<evidence type="ECO:0000256" key="8">
    <source>
        <dbReference type="ARBA" id="ARBA00023242"/>
    </source>
</evidence>
<dbReference type="InterPro" id="IPR002913">
    <property type="entry name" value="START_lipid-bd_dom"/>
</dbReference>
<keyword evidence="14" id="KW-1185">Reference proteome</keyword>
<dbReference type="PANTHER" id="PTHR45654">
    <property type="entry name" value="HOMEOBOX-LEUCINE ZIPPER PROTEIN MERISTEM L1"/>
    <property type="match status" value="1"/>
</dbReference>
<comment type="similarity">
    <text evidence="2">Belongs to the HD-ZIP homeobox family. Class IV subfamily.</text>
</comment>
<evidence type="ECO:0000256" key="5">
    <source>
        <dbReference type="ARBA" id="ARBA00023125"/>
    </source>
</evidence>
<keyword evidence="5 9" id="KW-0238">DNA-binding</keyword>
<keyword evidence="8 9" id="KW-0539">Nucleus</keyword>
<dbReference type="SMART" id="SM00234">
    <property type="entry name" value="START"/>
    <property type="match status" value="1"/>
</dbReference>
<keyword evidence="6 9" id="KW-0371">Homeobox</keyword>
<evidence type="ECO:0000313" key="14">
    <source>
        <dbReference type="Proteomes" id="UP001443914"/>
    </source>
</evidence>
<evidence type="ECO:0000256" key="3">
    <source>
        <dbReference type="ARBA" id="ARBA00023015"/>
    </source>
</evidence>
<dbReference type="FunFam" id="1.10.10.60:FF:000229">
    <property type="entry name" value="Homeobox-leucine zipper protein HDG1"/>
    <property type="match status" value="1"/>
</dbReference>
<feature type="domain" description="START" evidence="12">
    <location>
        <begin position="272"/>
        <end position="508"/>
    </location>
</feature>
<dbReference type="InterPro" id="IPR009057">
    <property type="entry name" value="Homeodomain-like_sf"/>
</dbReference>
<sequence>MYRRNYKSVSCVCVQGKMEGEGEMGYFGEQFEANNIMRGEREGYESENNDDTISIDDHVDGVSQNVSTTTSTIKGVRRKRYHRHTPQQIQELENFFKNIAHPDEKQRLELGRRLGLEGRQVKFWFQNRRTQMKTQMERHENVSLKQEFDKLRLENIAMKEALRNPICQNCGGPAMLGEVSMDDQHLRVENAHLKSELIRVSALAEKFLGRPVSDLVNQIIGTTGNSNLDLSMGRNGLNSLMGSPTPVGPFSGHNLENGLSSNSPMNSSVVTSEYEKTVFMQVAMAAMDELLAMAQTDTPLWFKGLDESREVLNHEEYSKKFSTFLGIKPCGFTTDATRETGSVFITSLDLVETMMLPSRLKDAFPCLVGKAATIEVLFNGNNGTRDGELQLMNAEFVYPSPLVPLRQEKILRFAKQHSEGMWAVVDVSVDVIRDSSFSGSSVKWRRLPSGCIVQDVANGYSLVTWIEHVEYDESCIHQLYRSLVRSGMAFGAQRWLATLQRERECVAIFTSSRIIPDDSSEVGNVTQEGKISIVKLMKRISNNFCAGLCASSSRRWEKLQIGGLAADVSIMSRVCISEPGEPSGVVLSASTSVWMPVPRQHLFDFLRDEKLRGKWDILANGGPMEVIASFPKSQDRTNCVSLFCPPAAPSKESNMLILQESWSDRTGAFVVYAPVDSSSMESIIRGNDSDYLALLPSGFAICDGPIHPNSPTLTSNNGPNSGTASVLTMGFQILVNSLPTAKLTVESIETVNNLMSCTIQKIKGSLGVI</sequence>
<evidence type="ECO:0000256" key="1">
    <source>
        <dbReference type="ARBA" id="ARBA00004123"/>
    </source>
</evidence>
<keyword evidence="4" id="KW-0175">Coiled coil</keyword>
<keyword evidence="3" id="KW-0805">Transcription regulation</keyword>
<organism evidence="13 14">
    <name type="scientific">Saponaria officinalis</name>
    <name type="common">Common soapwort</name>
    <name type="synonym">Lychnis saponaria</name>
    <dbReference type="NCBI Taxonomy" id="3572"/>
    <lineage>
        <taxon>Eukaryota</taxon>
        <taxon>Viridiplantae</taxon>
        <taxon>Streptophyta</taxon>
        <taxon>Embryophyta</taxon>
        <taxon>Tracheophyta</taxon>
        <taxon>Spermatophyta</taxon>
        <taxon>Magnoliopsida</taxon>
        <taxon>eudicotyledons</taxon>
        <taxon>Gunneridae</taxon>
        <taxon>Pentapetalae</taxon>
        <taxon>Caryophyllales</taxon>
        <taxon>Caryophyllaceae</taxon>
        <taxon>Caryophylleae</taxon>
        <taxon>Saponaria</taxon>
    </lineage>
</organism>
<reference evidence="13" key="1">
    <citation type="submission" date="2024-03" db="EMBL/GenBank/DDBJ databases">
        <title>WGS assembly of Saponaria officinalis var. Norfolk2.</title>
        <authorList>
            <person name="Jenkins J."/>
            <person name="Shu S."/>
            <person name="Grimwood J."/>
            <person name="Barry K."/>
            <person name="Goodstein D."/>
            <person name="Schmutz J."/>
            <person name="Leebens-Mack J."/>
            <person name="Osbourn A."/>
        </authorList>
    </citation>
    <scope>NUCLEOTIDE SEQUENCE [LARGE SCALE GENOMIC DNA]</scope>
    <source>
        <strain evidence="13">JIC</strain>
    </source>
</reference>
<accession>A0AAW1GPB2</accession>
<dbReference type="EMBL" id="JBDFQZ010000014">
    <property type="protein sequence ID" value="KAK9665541.1"/>
    <property type="molecule type" value="Genomic_DNA"/>
</dbReference>
<dbReference type="Gene3D" id="1.10.10.60">
    <property type="entry name" value="Homeodomain-like"/>
    <property type="match status" value="1"/>
</dbReference>
<dbReference type="CDD" id="cd00086">
    <property type="entry name" value="homeodomain"/>
    <property type="match status" value="1"/>
</dbReference>
<evidence type="ECO:0000259" key="12">
    <source>
        <dbReference type="PROSITE" id="PS50848"/>
    </source>
</evidence>
<feature type="domain" description="Homeobox" evidence="11">
    <location>
        <begin position="75"/>
        <end position="135"/>
    </location>
</feature>
<evidence type="ECO:0000256" key="6">
    <source>
        <dbReference type="ARBA" id="ARBA00023155"/>
    </source>
</evidence>
<dbReference type="SMART" id="SM00389">
    <property type="entry name" value="HOX"/>
    <property type="match status" value="1"/>
</dbReference>
<dbReference type="Pfam" id="PF01852">
    <property type="entry name" value="START"/>
    <property type="match status" value="1"/>
</dbReference>
<dbReference type="InterPro" id="IPR057993">
    <property type="entry name" value="HD-Zip_IV_C"/>
</dbReference>
<evidence type="ECO:0000256" key="4">
    <source>
        <dbReference type="ARBA" id="ARBA00023054"/>
    </source>
</evidence>
<dbReference type="PANTHER" id="PTHR45654:SF5">
    <property type="entry name" value="HOMEOBOX-LEUCINE ZIPPER PROTEIN ANTHOCYANINLESS 2-RELATED"/>
    <property type="match status" value="1"/>
</dbReference>
<dbReference type="GO" id="GO:0008289">
    <property type="term" value="F:lipid binding"/>
    <property type="evidence" value="ECO:0007669"/>
    <property type="project" value="InterPro"/>
</dbReference>
<comment type="caution">
    <text evidence="13">The sequence shown here is derived from an EMBL/GenBank/DDBJ whole genome shotgun (WGS) entry which is preliminary data.</text>
</comment>
<dbReference type="GO" id="GO:0005634">
    <property type="term" value="C:nucleus"/>
    <property type="evidence" value="ECO:0007669"/>
    <property type="project" value="UniProtKB-SubCell"/>
</dbReference>
<dbReference type="PROSITE" id="PS50848">
    <property type="entry name" value="START"/>
    <property type="match status" value="1"/>
</dbReference>
<dbReference type="InterPro" id="IPR042160">
    <property type="entry name" value="HD-Zip_IV"/>
</dbReference>
<proteinExistence type="inferred from homology"/>
<name>A0AAW1GPB2_SAPOF</name>
<evidence type="ECO:0000256" key="9">
    <source>
        <dbReference type="PROSITE-ProRule" id="PRU00108"/>
    </source>
</evidence>